<dbReference type="Pfam" id="PF00083">
    <property type="entry name" value="Sugar_tr"/>
    <property type="match status" value="1"/>
</dbReference>
<dbReference type="GO" id="GO:0005886">
    <property type="term" value="C:plasma membrane"/>
    <property type="evidence" value="ECO:0007669"/>
    <property type="project" value="UniProtKB-SubCell"/>
</dbReference>
<dbReference type="OrthoDB" id="8953821at2"/>
<evidence type="ECO:0000256" key="7">
    <source>
        <dbReference type="SAM" id="Phobius"/>
    </source>
</evidence>
<dbReference type="RefSeq" id="WP_093274194.1">
    <property type="nucleotide sequence ID" value="NZ_FNOK01000046.1"/>
</dbReference>
<feature type="transmembrane region" description="Helical" evidence="7">
    <location>
        <begin position="405"/>
        <end position="426"/>
    </location>
</feature>
<dbReference type="Proteomes" id="UP000199529">
    <property type="component" value="Unassembled WGS sequence"/>
</dbReference>
<dbReference type="PANTHER" id="PTHR43045:SF1">
    <property type="entry name" value="SHIKIMATE TRANSPORTER"/>
    <property type="match status" value="1"/>
</dbReference>
<feature type="transmembrane region" description="Helical" evidence="7">
    <location>
        <begin position="37"/>
        <end position="56"/>
    </location>
</feature>
<keyword evidence="4 7" id="KW-0812">Transmembrane</keyword>
<evidence type="ECO:0000313" key="10">
    <source>
        <dbReference type="Proteomes" id="UP000199529"/>
    </source>
</evidence>
<dbReference type="InterPro" id="IPR005829">
    <property type="entry name" value="Sugar_transporter_CS"/>
</dbReference>
<name>A0A1H3QAD3_9PSEU</name>
<dbReference type="InterPro" id="IPR005828">
    <property type="entry name" value="MFS_sugar_transport-like"/>
</dbReference>
<feature type="transmembrane region" description="Helical" evidence="7">
    <location>
        <begin position="62"/>
        <end position="83"/>
    </location>
</feature>
<feature type="transmembrane region" description="Helical" evidence="7">
    <location>
        <begin position="375"/>
        <end position="399"/>
    </location>
</feature>
<dbReference type="AlphaFoldDB" id="A0A1H3QAD3"/>
<evidence type="ECO:0000256" key="3">
    <source>
        <dbReference type="ARBA" id="ARBA00022475"/>
    </source>
</evidence>
<accession>A0A1H3QAD3</accession>
<evidence type="ECO:0000256" key="2">
    <source>
        <dbReference type="ARBA" id="ARBA00022448"/>
    </source>
</evidence>
<reference evidence="10" key="1">
    <citation type="submission" date="2016-10" db="EMBL/GenBank/DDBJ databases">
        <authorList>
            <person name="Varghese N."/>
            <person name="Submissions S."/>
        </authorList>
    </citation>
    <scope>NUCLEOTIDE SEQUENCE [LARGE SCALE GENOMIC DNA]</scope>
    <source>
        <strain evidence="10">CGMCC 4.3530</strain>
    </source>
</reference>
<dbReference type="Gene3D" id="1.20.1250.20">
    <property type="entry name" value="MFS general substrate transporter like domains"/>
    <property type="match status" value="2"/>
</dbReference>
<evidence type="ECO:0000256" key="4">
    <source>
        <dbReference type="ARBA" id="ARBA00022692"/>
    </source>
</evidence>
<feature type="transmembrane region" description="Helical" evidence="7">
    <location>
        <begin position="162"/>
        <end position="182"/>
    </location>
</feature>
<dbReference type="PROSITE" id="PS50850">
    <property type="entry name" value="MFS"/>
    <property type="match status" value="1"/>
</dbReference>
<feature type="transmembrane region" description="Helical" evidence="7">
    <location>
        <begin position="339"/>
        <end position="363"/>
    </location>
</feature>
<sequence length="439" mass="45809">MPEATAAEPATKPDRSAEIRRIALATYFGTALEWYDYFIYGTAAALVFPALFFPALDPVIGVIASLVTFALGFVARPVGAVIFGHIGDRLGRRAALIGTVTLMGVATGLIGLLPSYQTIGIAAPIILAVLRLLQGISAGGEWTGAALLAIEHAPPEQRGRYAAVPQLGSPTATLVSSGVFAVLTLLPEEMFQSWVWRVPFLAAFVLLAIALYLRVKVEESPLFRAALAEQKEEKLPVLETIRTAWGRLIIGGAAYLAGTAAFFVLTTFMIGYISKSLKLSSTLALNATLVGAVVEILVIIVAGRLADRIGAAKVCVIGATISVLVAFPVFWLVDTKVPVLVVAGVSLGIGAISIPYGPIGVALSVMFPARLRYSGVALSVGLANILAGFGPLAGTWALGATGGQSWGPALLLALIAFITLVGSAGAHRVSRRAPEWDAV</sequence>
<feature type="transmembrane region" description="Helical" evidence="7">
    <location>
        <begin position="194"/>
        <end position="215"/>
    </location>
</feature>
<proteinExistence type="predicted"/>
<keyword evidence="10" id="KW-1185">Reference proteome</keyword>
<feature type="transmembrane region" description="Helical" evidence="7">
    <location>
        <begin position="248"/>
        <end position="273"/>
    </location>
</feature>
<evidence type="ECO:0000256" key="1">
    <source>
        <dbReference type="ARBA" id="ARBA00004651"/>
    </source>
</evidence>
<dbReference type="PROSITE" id="PS00217">
    <property type="entry name" value="SUGAR_TRANSPORT_2"/>
    <property type="match status" value="1"/>
</dbReference>
<dbReference type="SUPFAM" id="SSF103473">
    <property type="entry name" value="MFS general substrate transporter"/>
    <property type="match status" value="1"/>
</dbReference>
<dbReference type="GO" id="GO:0022857">
    <property type="term" value="F:transmembrane transporter activity"/>
    <property type="evidence" value="ECO:0007669"/>
    <property type="project" value="InterPro"/>
</dbReference>
<gene>
    <name evidence="9" type="ORF">SAMN05216215_104662</name>
</gene>
<evidence type="ECO:0000256" key="5">
    <source>
        <dbReference type="ARBA" id="ARBA00022989"/>
    </source>
</evidence>
<dbReference type="STRING" id="418495.SAMN05216215_104662"/>
<dbReference type="InterPro" id="IPR036259">
    <property type="entry name" value="MFS_trans_sf"/>
</dbReference>
<organism evidence="9 10">
    <name type="scientific">Saccharopolyspora shandongensis</name>
    <dbReference type="NCBI Taxonomy" id="418495"/>
    <lineage>
        <taxon>Bacteria</taxon>
        <taxon>Bacillati</taxon>
        <taxon>Actinomycetota</taxon>
        <taxon>Actinomycetes</taxon>
        <taxon>Pseudonocardiales</taxon>
        <taxon>Pseudonocardiaceae</taxon>
        <taxon>Saccharopolyspora</taxon>
    </lineage>
</organism>
<dbReference type="PANTHER" id="PTHR43045">
    <property type="entry name" value="SHIKIMATE TRANSPORTER"/>
    <property type="match status" value="1"/>
</dbReference>
<evidence type="ECO:0000256" key="6">
    <source>
        <dbReference type="ARBA" id="ARBA00023136"/>
    </source>
</evidence>
<dbReference type="InterPro" id="IPR020846">
    <property type="entry name" value="MFS_dom"/>
</dbReference>
<keyword evidence="3" id="KW-1003">Cell membrane</keyword>
<feature type="transmembrane region" description="Helical" evidence="7">
    <location>
        <begin position="95"/>
        <end position="113"/>
    </location>
</feature>
<feature type="transmembrane region" description="Helical" evidence="7">
    <location>
        <begin position="125"/>
        <end position="150"/>
    </location>
</feature>
<feature type="transmembrane region" description="Helical" evidence="7">
    <location>
        <begin position="314"/>
        <end position="333"/>
    </location>
</feature>
<feature type="domain" description="Major facilitator superfamily (MFS) profile" evidence="8">
    <location>
        <begin position="22"/>
        <end position="434"/>
    </location>
</feature>
<keyword evidence="6 7" id="KW-0472">Membrane</keyword>
<dbReference type="CDD" id="cd17369">
    <property type="entry name" value="MFS_ShiA_like"/>
    <property type="match status" value="1"/>
</dbReference>
<dbReference type="EMBL" id="FNOK01000046">
    <property type="protein sequence ID" value="SDZ10038.1"/>
    <property type="molecule type" value="Genomic_DNA"/>
</dbReference>
<protein>
    <submittedName>
        <fullName evidence="9">Predicted arabinose efflux permease, MFS family</fullName>
    </submittedName>
</protein>
<evidence type="ECO:0000259" key="8">
    <source>
        <dbReference type="PROSITE" id="PS50850"/>
    </source>
</evidence>
<evidence type="ECO:0000313" key="9">
    <source>
        <dbReference type="EMBL" id="SDZ10038.1"/>
    </source>
</evidence>
<feature type="transmembrane region" description="Helical" evidence="7">
    <location>
        <begin position="279"/>
        <end position="302"/>
    </location>
</feature>
<keyword evidence="5 7" id="KW-1133">Transmembrane helix</keyword>
<keyword evidence="2" id="KW-0813">Transport</keyword>
<comment type="subcellular location">
    <subcellularLocation>
        <location evidence="1">Cell membrane</location>
        <topology evidence="1">Multi-pass membrane protein</topology>
    </subcellularLocation>
</comment>